<keyword evidence="2" id="KW-1185">Reference proteome</keyword>
<dbReference type="AlphaFoldDB" id="A0AAN9XM95"/>
<dbReference type="Proteomes" id="UP001386955">
    <property type="component" value="Unassembled WGS sequence"/>
</dbReference>
<proteinExistence type="predicted"/>
<evidence type="ECO:0000313" key="2">
    <source>
        <dbReference type="Proteomes" id="UP001386955"/>
    </source>
</evidence>
<dbReference type="EMBL" id="JAYMYS010000003">
    <property type="protein sequence ID" value="KAK7399278.1"/>
    <property type="molecule type" value="Genomic_DNA"/>
</dbReference>
<gene>
    <name evidence="1" type="ORF">VNO78_10458</name>
</gene>
<sequence length="66" mass="7307">MISPQFSDILNMHVDDVKLVSVAFVVQPTQVPTFFSPDMTWTSIYAARTKTLGQDMTLMASLALAK</sequence>
<name>A0AAN9XM95_PSOTE</name>
<reference evidence="1 2" key="1">
    <citation type="submission" date="2024-01" db="EMBL/GenBank/DDBJ databases">
        <title>The genomes of 5 underutilized Papilionoideae crops provide insights into root nodulation and disease resistanc.</title>
        <authorList>
            <person name="Jiang F."/>
        </authorList>
    </citation>
    <scope>NUCLEOTIDE SEQUENCE [LARGE SCALE GENOMIC DNA]</scope>
    <source>
        <strain evidence="1">DUOXIRENSHENG_FW03</strain>
        <tissue evidence="1">Leaves</tissue>
    </source>
</reference>
<protein>
    <submittedName>
        <fullName evidence="1">Uncharacterized protein</fullName>
    </submittedName>
</protein>
<evidence type="ECO:0000313" key="1">
    <source>
        <dbReference type="EMBL" id="KAK7399278.1"/>
    </source>
</evidence>
<accession>A0AAN9XM95</accession>
<organism evidence="1 2">
    <name type="scientific">Psophocarpus tetragonolobus</name>
    <name type="common">Winged bean</name>
    <name type="synonym">Dolichos tetragonolobus</name>
    <dbReference type="NCBI Taxonomy" id="3891"/>
    <lineage>
        <taxon>Eukaryota</taxon>
        <taxon>Viridiplantae</taxon>
        <taxon>Streptophyta</taxon>
        <taxon>Embryophyta</taxon>
        <taxon>Tracheophyta</taxon>
        <taxon>Spermatophyta</taxon>
        <taxon>Magnoliopsida</taxon>
        <taxon>eudicotyledons</taxon>
        <taxon>Gunneridae</taxon>
        <taxon>Pentapetalae</taxon>
        <taxon>rosids</taxon>
        <taxon>fabids</taxon>
        <taxon>Fabales</taxon>
        <taxon>Fabaceae</taxon>
        <taxon>Papilionoideae</taxon>
        <taxon>50 kb inversion clade</taxon>
        <taxon>NPAAA clade</taxon>
        <taxon>indigoferoid/millettioid clade</taxon>
        <taxon>Phaseoleae</taxon>
        <taxon>Psophocarpus</taxon>
    </lineage>
</organism>
<comment type="caution">
    <text evidence="1">The sequence shown here is derived from an EMBL/GenBank/DDBJ whole genome shotgun (WGS) entry which is preliminary data.</text>
</comment>